<keyword evidence="2 4" id="KW-0863">Zinc-finger</keyword>
<dbReference type="PROSITE" id="PS51265">
    <property type="entry name" value="ZF_DBF4"/>
    <property type="match status" value="1"/>
</dbReference>
<proteinExistence type="predicted"/>
<feature type="region of interest" description="Disordered" evidence="5">
    <location>
        <begin position="1"/>
        <end position="38"/>
    </location>
</feature>
<dbReference type="OrthoDB" id="21380at2759"/>
<feature type="compositionally biased region" description="Low complexity" evidence="5">
    <location>
        <begin position="9"/>
        <end position="18"/>
    </location>
</feature>
<evidence type="ECO:0000256" key="3">
    <source>
        <dbReference type="ARBA" id="ARBA00022833"/>
    </source>
</evidence>
<dbReference type="InterPro" id="IPR013939">
    <property type="entry name" value="Regulatory_Dfp1/Him1"/>
</dbReference>
<dbReference type="SMART" id="SM00586">
    <property type="entry name" value="ZnF_DBF"/>
    <property type="match status" value="1"/>
</dbReference>
<keyword evidence="3" id="KW-0862">Zinc</keyword>
<feature type="region of interest" description="Disordered" evidence="5">
    <location>
        <begin position="263"/>
        <end position="292"/>
    </location>
</feature>
<organism evidence="7">
    <name type="scientific">Rhizopus microsporus var. microsporus</name>
    <dbReference type="NCBI Taxonomy" id="86635"/>
    <lineage>
        <taxon>Eukaryota</taxon>
        <taxon>Fungi</taxon>
        <taxon>Fungi incertae sedis</taxon>
        <taxon>Mucoromycota</taxon>
        <taxon>Mucoromycotina</taxon>
        <taxon>Mucoromycetes</taxon>
        <taxon>Mucorales</taxon>
        <taxon>Mucorineae</taxon>
        <taxon>Rhizopodaceae</taxon>
        <taxon>Rhizopus</taxon>
    </lineage>
</organism>
<dbReference type="Gene3D" id="6.10.250.3410">
    <property type="entry name" value="DBF zinc finger"/>
    <property type="match status" value="1"/>
</dbReference>
<dbReference type="PANTHER" id="PTHR15375">
    <property type="entry name" value="ACTIVATOR OF S-PHASE KINASE-RELATED"/>
    <property type="match status" value="1"/>
</dbReference>
<evidence type="ECO:0000313" key="7">
    <source>
        <dbReference type="EMBL" id="ORE11802.1"/>
    </source>
</evidence>
<dbReference type="Pfam" id="PF07535">
    <property type="entry name" value="zf-DBF"/>
    <property type="match status" value="1"/>
</dbReference>
<dbReference type="EMBL" id="KV921855">
    <property type="protein sequence ID" value="ORE11802.1"/>
    <property type="molecule type" value="Genomic_DNA"/>
</dbReference>
<protein>
    <recommendedName>
        <fullName evidence="6">DBF4-type domain-containing protein</fullName>
    </recommendedName>
</protein>
<dbReference type="Proteomes" id="UP000242414">
    <property type="component" value="Unassembled WGS sequence"/>
</dbReference>
<dbReference type="AlphaFoldDB" id="A0A1X0RIC6"/>
<reference evidence="7" key="1">
    <citation type="journal article" date="2016" name="Proc. Natl. Acad. Sci. U.S.A.">
        <title>Lipid metabolic changes in an early divergent fungus govern the establishment of a mutualistic symbiosis with endobacteria.</title>
        <authorList>
            <person name="Lastovetsky O.A."/>
            <person name="Gaspar M.L."/>
            <person name="Mondo S.J."/>
            <person name="LaButti K.M."/>
            <person name="Sandor L."/>
            <person name="Grigoriev I.V."/>
            <person name="Henry S.A."/>
            <person name="Pawlowska T.E."/>
        </authorList>
    </citation>
    <scope>NUCLEOTIDE SEQUENCE [LARGE SCALE GENOMIC DNA]</scope>
    <source>
        <strain evidence="7">ATCC 52814</strain>
    </source>
</reference>
<evidence type="ECO:0000256" key="1">
    <source>
        <dbReference type="ARBA" id="ARBA00022723"/>
    </source>
</evidence>
<gene>
    <name evidence="7" type="ORF">BCV72DRAFT_219591</name>
</gene>
<keyword evidence="1" id="KW-0479">Metal-binding</keyword>
<dbReference type="Pfam" id="PF08630">
    <property type="entry name" value="Dfp1_Him1_M"/>
    <property type="match status" value="1"/>
</dbReference>
<evidence type="ECO:0000256" key="5">
    <source>
        <dbReference type="SAM" id="MobiDB-lite"/>
    </source>
</evidence>
<sequence>MSSTKVMLSKKSISSTSSRDNEADLKRQLLENQKDRMQHVRNKPKLNRVRETQLQPDKIMECKQELQSYRIFLYKLDFASESALSRQIKKLGAARAPFFSASQDDCTHIITTKELLHVYDTFSDTQKSPLQDTQGSLETSVDEVIKNAYNWKKTIWSAEYAKELFMHLIEYSPPKTREAQTYKRSRPAYYEFPGYFLMIEDATSTHSPIDVKEYSDDCFCPDERTDLPWPTLEPKAGERKKRLLPSEILKEIENIDADQLLAKKSVNDEQKERSSQKEDNTDTMLEEDTCRKTKKRKEGCDKETVKEGKQKEQKGRNKYCETCGKHYTDLQTHIKLPEHIDAHKNSDFSGLDSCLSSLKRKYAYPLPSYMKTSVNPIVDGSDVLFDI</sequence>
<dbReference type="InterPro" id="IPR051590">
    <property type="entry name" value="Replication_Regulatory_Kinase"/>
</dbReference>
<dbReference type="VEuPathDB" id="FungiDB:BCV72DRAFT_219591"/>
<dbReference type="GO" id="GO:1901987">
    <property type="term" value="P:regulation of cell cycle phase transition"/>
    <property type="evidence" value="ECO:0007669"/>
    <property type="project" value="TreeGrafter"/>
</dbReference>
<dbReference type="GO" id="GO:0008270">
    <property type="term" value="F:zinc ion binding"/>
    <property type="evidence" value="ECO:0007669"/>
    <property type="project" value="UniProtKB-KW"/>
</dbReference>
<evidence type="ECO:0000259" key="6">
    <source>
        <dbReference type="PROSITE" id="PS51265"/>
    </source>
</evidence>
<evidence type="ECO:0000256" key="2">
    <source>
        <dbReference type="ARBA" id="ARBA00022771"/>
    </source>
</evidence>
<feature type="domain" description="DBF4-type" evidence="6">
    <location>
        <begin position="313"/>
        <end position="361"/>
    </location>
</feature>
<dbReference type="GO" id="GO:0003676">
    <property type="term" value="F:nucleic acid binding"/>
    <property type="evidence" value="ECO:0007669"/>
    <property type="project" value="InterPro"/>
</dbReference>
<evidence type="ECO:0000256" key="4">
    <source>
        <dbReference type="PROSITE-ProRule" id="PRU00600"/>
    </source>
</evidence>
<dbReference type="InterPro" id="IPR038545">
    <property type="entry name" value="Znf_DBF_sf"/>
</dbReference>
<dbReference type="PANTHER" id="PTHR15375:SF26">
    <property type="entry name" value="PROTEIN CHIFFON"/>
    <property type="match status" value="1"/>
</dbReference>
<name>A0A1X0RIC6_RHIZD</name>
<feature type="compositionally biased region" description="Basic and acidic residues" evidence="5">
    <location>
        <begin position="265"/>
        <end position="280"/>
    </location>
</feature>
<accession>A0A1X0RIC6</accession>
<dbReference type="GO" id="GO:0043539">
    <property type="term" value="F:protein serine/threonine kinase activator activity"/>
    <property type="evidence" value="ECO:0007669"/>
    <property type="project" value="TreeGrafter"/>
</dbReference>
<dbReference type="GO" id="GO:0031431">
    <property type="term" value="C:Dbf4-dependent protein kinase complex"/>
    <property type="evidence" value="ECO:0007669"/>
    <property type="project" value="TreeGrafter"/>
</dbReference>
<feature type="compositionally biased region" description="Basic and acidic residues" evidence="5">
    <location>
        <begin position="19"/>
        <end position="38"/>
    </location>
</feature>
<dbReference type="InterPro" id="IPR006572">
    <property type="entry name" value="Znf_DBF"/>
</dbReference>
<dbReference type="GO" id="GO:0010571">
    <property type="term" value="P:positive regulation of nuclear cell cycle DNA replication"/>
    <property type="evidence" value="ECO:0007669"/>
    <property type="project" value="TreeGrafter"/>
</dbReference>